<protein>
    <submittedName>
        <fullName evidence="4">Two-component signal transduction response regulator, LytTR family</fullName>
    </submittedName>
</protein>
<dbReference type="Pfam" id="PF04397">
    <property type="entry name" value="LytTR"/>
    <property type="match status" value="1"/>
</dbReference>
<dbReference type="PROSITE" id="PS50110">
    <property type="entry name" value="RESPONSE_REGULATORY"/>
    <property type="match status" value="1"/>
</dbReference>
<dbReference type="PANTHER" id="PTHR37299:SF1">
    <property type="entry name" value="STAGE 0 SPORULATION PROTEIN A HOMOLOG"/>
    <property type="match status" value="1"/>
</dbReference>
<gene>
    <name evidence="4" type="ORF">CLPU_11c00970</name>
</gene>
<dbReference type="Pfam" id="PF00072">
    <property type="entry name" value="Response_reg"/>
    <property type="match status" value="1"/>
</dbReference>
<comment type="caution">
    <text evidence="4">The sequence shown here is derived from an EMBL/GenBank/DDBJ whole genome shotgun (WGS) entry which is preliminary data.</text>
</comment>
<dbReference type="PANTHER" id="PTHR37299">
    <property type="entry name" value="TRANSCRIPTIONAL REGULATOR-RELATED"/>
    <property type="match status" value="1"/>
</dbReference>
<evidence type="ECO:0000313" key="4">
    <source>
        <dbReference type="EMBL" id="KNF07928.1"/>
    </source>
</evidence>
<dbReference type="GO" id="GO:0003677">
    <property type="term" value="F:DNA binding"/>
    <property type="evidence" value="ECO:0007669"/>
    <property type="project" value="InterPro"/>
</dbReference>
<dbReference type="InterPro" id="IPR046947">
    <property type="entry name" value="LytR-like"/>
</dbReference>
<evidence type="ECO:0000259" key="2">
    <source>
        <dbReference type="PROSITE" id="PS50110"/>
    </source>
</evidence>
<dbReference type="EMBL" id="LGSS01000011">
    <property type="protein sequence ID" value="KNF07928.1"/>
    <property type="molecule type" value="Genomic_DNA"/>
</dbReference>
<keyword evidence="1" id="KW-0597">Phosphoprotein</keyword>
<dbReference type="InterPro" id="IPR007492">
    <property type="entry name" value="LytTR_DNA-bd_dom"/>
</dbReference>
<dbReference type="SMART" id="SM00850">
    <property type="entry name" value="LytTR"/>
    <property type="match status" value="1"/>
</dbReference>
<dbReference type="InterPro" id="IPR001789">
    <property type="entry name" value="Sig_transdc_resp-reg_receiver"/>
</dbReference>
<dbReference type="STRING" id="1503.CLPU_11c00970"/>
<dbReference type="GO" id="GO:0000156">
    <property type="term" value="F:phosphorelay response regulator activity"/>
    <property type="evidence" value="ECO:0007669"/>
    <property type="project" value="InterPro"/>
</dbReference>
<dbReference type="RefSeq" id="WP_050355836.1">
    <property type="nucleotide sequence ID" value="NZ_LGSS01000011.1"/>
</dbReference>
<dbReference type="Gene3D" id="2.40.50.1020">
    <property type="entry name" value="LytTr DNA-binding domain"/>
    <property type="match status" value="1"/>
</dbReference>
<feature type="domain" description="HTH LytTR-type" evidence="3">
    <location>
        <begin position="131"/>
        <end position="229"/>
    </location>
</feature>
<evidence type="ECO:0000256" key="1">
    <source>
        <dbReference type="PROSITE-ProRule" id="PRU00169"/>
    </source>
</evidence>
<reference evidence="5" key="1">
    <citation type="submission" date="2015-07" db="EMBL/GenBank/DDBJ databases">
        <title>Draft genome sequence of the purine-degrading Gottschalkia purinilyticum DSM 1384 (formerly Clostridium purinilyticum).</title>
        <authorList>
            <person name="Poehlein A."/>
            <person name="Schiel-Bengelsdorf B."/>
            <person name="Bengelsdorf F.R."/>
            <person name="Daniel R."/>
            <person name="Duerre P."/>
        </authorList>
    </citation>
    <scope>NUCLEOTIDE SEQUENCE [LARGE SCALE GENOMIC DNA]</scope>
    <source>
        <strain evidence="5">DSM 1384</strain>
    </source>
</reference>
<feature type="modified residue" description="4-aspartylphosphate" evidence="1">
    <location>
        <position position="57"/>
    </location>
</feature>
<dbReference type="SMART" id="SM00448">
    <property type="entry name" value="REC"/>
    <property type="match status" value="1"/>
</dbReference>
<dbReference type="Proteomes" id="UP000037267">
    <property type="component" value="Unassembled WGS sequence"/>
</dbReference>
<dbReference type="AlphaFoldDB" id="A0A0L0W8N9"/>
<dbReference type="OrthoDB" id="1701771at2"/>
<keyword evidence="5" id="KW-1185">Reference proteome</keyword>
<dbReference type="Gene3D" id="3.40.50.2300">
    <property type="match status" value="1"/>
</dbReference>
<dbReference type="PATRIC" id="fig|1503.3.peg.261"/>
<dbReference type="PROSITE" id="PS50930">
    <property type="entry name" value="HTH_LYTTR"/>
    <property type="match status" value="1"/>
</dbReference>
<name>A0A0L0W8N9_GOTPU</name>
<evidence type="ECO:0000313" key="5">
    <source>
        <dbReference type="Proteomes" id="UP000037267"/>
    </source>
</evidence>
<accession>A0A0L0W8N9</accession>
<evidence type="ECO:0000259" key="3">
    <source>
        <dbReference type="PROSITE" id="PS50930"/>
    </source>
</evidence>
<dbReference type="InterPro" id="IPR011006">
    <property type="entry name" value="CheY-like_superfamily"/>
</dbReference>
<feature type="domain" description="Response regulatory" evidence="2">
    <location>
        <begin position="3"/>
        <end position="120"/>
    </location>
</feature>
<proteinExistence type="predicted"/>
<dbReference type="SUPFAM" id="SSF52172">
    <property type="entry name" value="CheY-like"/>
    <property type="match status" value="1"/>
</dbReference>
<organism evidence="4 5">
    <name type="scientific">Gottschalkia purinilytica</name>
    <name type="common">Clostridium purinilyticum</name>
    <dbReference type="NCBI Taxonomy" id="1503"/>
    <lineage>
        <taxon>Bacteria</taxon>
        <taxon>Bacillati</taxon>
        <taxon>Bacillota</taxon>
        <taxon>Tissierellia</taxon>
        <taxon>Tissierellales</taxon>
        <taxon>Gottschalkiaceae</taxon>
        <taxon>Gottschalkia</taxon>
    </lineage>
</organism>
<sequence length="236" mass="27914">MLRVAVCEDELIHRTILEEYLHTIFEEFTNQYEILGFSSGEQLLENYLEGLDILLLDIQMNKLTGMDVARKVREFDNKVEIIFITSLIDYVQEGYEVRAYRYLLKPIKYEDLKKHIVSCIDKLIKSNENFMIIQGKSEVHKVSIDTITYIEVIKKDMIIHTTEQSYNTKMSLYKMEKELAPYDFFRCHKSYLVNMKQIQCLKQNVAIVNDEEIPVSRYRIKNLKIKLAYVLGDILC</sequence>